<dbReference type="PANTHER" id="PTHR11757:SF19">
    <property type="entry name" value="PROLYL ENDOPEPTIDASE-LIKE"/>
    <property type="match status" value="1"/>
</dbReference>
<gene>
    <name evidence="8" type="primary">ptrB</name>
    <name evidence="8" type="ORF">RS82_01000</name>
</gene>
<dbReference type="PANTHER" id="PTHR11757">
    <property type="entry name" value="PROTEASE FAMILY S9A OLIGOPEPTIDASE"/>
    <property type="match status" value="1"/>
</dbReference>
<keyword evidence="3 8" id="KW-0378">Hydrolase</keyword>
<dbReference type="Gene3D" id="3.40.50.1820">
    <property type="entry name" value="alpha/beta hydrolase"/>
    <property type="match status" value="1"/>
</dbReference>
<dbReference type="Proteomes" id="UP000034098">
    <property type="component" value="Unassembled WGS sequence"/>
</dbReference>
<dbReference type="RefSeq" id="WP_245619516.1">
    <property type="nucleotide sequence ID" value="NZ_JYJA01000027.1"/>
</dbReference>
<dbReference type="InterPro" id="IPR051543">
    <property type="entry name" value="Serine_Peptidase_S9A"/>
</dbReference>
<name>A0A0M2HJ61_MICTR</name>
<dbReference type="PATRIC" id="fig|69370.6.peg.1033"/>
<dbReference type="GO" id="GO:0004252">
    <property type="term" value="F:serine-type endopeptidase activity"/>
    <property type="evidence" value="ECO:0007669"/>
    <property type="project" value="UniProtKB-EC"/>
</dbReference>
<comment type="similarity">
    <text evidence="1">Belongs to the peptidase S9A family.</text>
</comment>
<evidence type="ECO:0000256" key="2">
    <source>
        <dbReference type="ARBA" id="ARBA00022670"/>
    </source>
</evidence>
<evidence type="ECO:0000256" key="3">
    <source>
        <dbReference type="ARBA" id="ARBA00022801"/>
    </source>
</evidence>
<feature type="domain" description="Peptidase S9A N-terminal" evidence="7">
    <location>
        <begin position="19"/>
        <end position="434"/>
    </location>
</feature>
<dbReference type="AlphaFoldDB" id="A0A0M2HJ61"/>
<evidence type="ECO:0000313" key="9">
    <source>
        <dbReference type="Proteomes" id="UP000034098"/>
    </source>
</evidence>
<dbReference type="PRINTS" id="PR00862">
    <property type="entry name" value="PROLIGOPTASE"/>
</dbReference>
<dbReference type="SUPFAM" id="SSF53474">
    <property type="entry name" value="alpha/beta-Hydrolases"/>
    <property type="match status" value="1"/>
</dbReference>
<evidence type="ECO:0000256" key="5">
    <source>
        <dbReference type="SAM" id="MobiDB-lite"/>
    </source>
</evidence>
<accession>A0A0M2HJ61</accession>
<dbReference type="InterPro" id="IPR002470">
    <property type="entry name" value="Peptidase_S9A"/>
</dbReference>
<dbReference type="EC" id="3.4.21.83" evidence="8"/>
<protein>
    <submittedName>
        <fullName evidence="8">Protease 2</fullName>
        <ecNumber evidence="8">3.4.21.83</ecNumber>
    </submittedName>
</protein>
<dbReference type="InterPro" id="IPR029058">
    <property type="entry name" value="AB_hydrolase_fold"/>
</dbReference>
<evidence type="ECO:0000256" key="1">
    <source>
        <dbReference type="ARBA" id="ARBA00005228"/>
    </source>
</evidence>
<keyword evidence="9" id="KW-1185">Reference proteome</keyword>
<reference evidence="8 9" key="1">
    <citation type="submission" date="2015-02" db="EMBL/GenBank/DDBJ databases">
        <title>Draft genome sequences of ten Microbacterium spp. with emphasis on heavy metal contaminated environments.</title>
        <authorList>
            <person name="Corretto E."/>
        </authorList>
    </citation>
    <scope>NUCLEOTIDE SEQUENCE [LARGE SCALE GENOMIC DNA]</scope>
    <source>
        <strain evidence="8 9">DSM 8608</strain>
    </source>
</reference>
<sequence>MTLSDSAASSSTPVAGIRPPVADSKITVRSHHGDDVEDRYEWFREKDDAAVIAHLEAENAYTQQRTAHLEGLRERIFGEIKGRTLETDLSVPTRRGEWWYYGRTLEGKQYGIQCRAPLASADDWTPPELSPDVEVAGEQILLDGNVEAEGHEFFSLGSFEVSNDGTLMLYGVDVAGDERYTVRVRDLVTGEQLPDEIPGTFAGATFSPDGRFIVYTTVDDAWRPDTVWLHELGTAVADDAQLFHEPDEKYWVGAGFTRSDRFLVIGLGSSITSEEWLLDADDLRGEPRVVWPRTEGVEYDSEHAVVDGEDVLFVLHNDGALDFELVRVAASDPSGDRSVVIPHRPGERLLGVSTFRDWGVVGYRRGGLARLGMLDYASGAVDEISFDEPLYSVGTGGNPEWAPPLLRLGYGSFVTPGTVYDLDVATRELHLRKRQPVLGGYEPSEYAQERVWATAQDGTQIPISLVYKRSFGDAGVAPRPVHLYGYGSYEHSIEPGFSVPRLSELDRGVVFAVAHVRGGGEMGRQWYEDGKLLNKRNTFTDFVDSALHLVDNGYTTASQLVAEGGSAGGLLMGAVANIAPELFAGVLADVPFVDALTTILDPSLPLTVIEWDEWGDPLHNADVYAYMKSYSPYENVRTDAAYPRILAVTSLNDTRVLYVEPAKWVARLREVGADALLKCEMVAGHGGVSGRYNAWRERAFELAWLLDVLGVADV</sequence>
<keyword evidence="2 8" id="KW-0645">Protease</keyword>
<dbReference type="Pfam" id="PF02897">
    <property type="entry name" value="Peptidase_S9_N"/>
    <property type="match status" value="1"/>
</dbReference>
<evidence type="ECO:0000259" key="6">
    <source>
        <dbReference type="Pfam" id="PF00326"/>
    </source>
</evidence>
<dbReference type="EMBL" id="JYJA01000027">
    <property type="protein sequence ID" value="KJL44357.1"/>
    <property type="molecule type" value="Genomic_DNA"/>
</dbReference>
<organism evidence="8 9">
    <name type="scientific">Microbacterium trichothecenolyticum</name>
    <name type="common">Aureobacterium trichothecenolyticum</name>
    <dbReference type="NCBI Taxonomy" id="69370"/>
    <lineage>
        <taxon>Bacteria</taxon>
        <taxon>Bacillati</taxon>
        <taxon>Actinomycetota</taxon>
        <taxon>Actinomycetes</taxon>
        <taxon>Micrococcales</taxon>
        <taxon>Microbacteriaceae</taxon>
        <taxon>Microbacterium</taxon>
    </lineage>
</organism>
<feature type="domain" description="Peptidase S9 prolyl oligopeptidase catalytic" evidence="6">
    <location>
        <begin position="502"/>
        <end position="710"/>
    </location>
</feature>
<keyword evidence="4" id="KW-0720">Serine protease</keyword>
<dbReference type="GO" id="GO:0006508">
    <property type="term" value="P:proteolysis"/>
    <property type="evidence" value="ECO:0007669"/>
    <property type="project" value="UniProtKB-KW"/>
</dbReference>
<feature type="region of interest" description="Disordered" evidence="5">
    <location>
        <begin position="1"/>
        <end position="22"/>
    </location>
</feature>
<evidence type="ECO:0000259" key="7">
    <source>
        <dbReference type="Pfam" id="PF02897"/>
    </source>
</evidence>
<feature type="compositionally biased region" description="Polar residues" evidence="5">
    <location>
        <begin position="1"/>
        <end position="13"/>
    </location>
</feature>
<dbReference type="Gene3D" id="2.130.10.120">
    <property type="entry name" value="Prolyl oligopeptidase, N-terminal domain"/>
    <property type="match status" value="1"/>
</dbReference>
<dbReference type="InterPro" id="IPR023302">
    <property type="entry name" value="Pept_S9A_N"/>
</dbReference>
<evidence type="ECO:0000313" key="8">
    <source>
        <dbReference type="EMBL" id="KJL44357.1"/>
    </source>
</evidence>
<dbReference type="SUPFAM" id="SSF50993">
    <property type="entry name" value="Peptidase/esterase 'gauge' domain"/>
    <property type="match status" value="1"/>
</dbReference>
<evidence type="ECO:0000256" key="4">
    <source>
        <dbReference type="ARBA" id="ARBA00022825"/>
    </source>
</evidence>
<dbReference type="InterPro" id="IPR001375">
    <property type="entry name" value="Peptidase_S9_cat"/>
</dbReference>
<dbReference type="Pfam" id="PF00326">
    <property type="entry name" value="Peptidase_S9"/>
    <property type="match status" value="1"/>
</dbReference>
<comment type="caution">
    <text evidence="8">The sequence shown here is derived from an EMBL/GenBank/DDBJ whole genome shotgun (WGS) entry which is preliminary data.</text>
</comment>
<proteinExistence type="inferred from homology"/>